<protein>
    <recommendedName>
        <fullName evidence="3">Cyclin-like domain-containing protein</fullName>
    </recommendedName>
</protein>
<dbReference type="SMART" id="SM00385">
    <property type="entry name" value="CYCLIN"/>
    <property type="match status" value="1"/>
</dbReference>
<dbReference type="PANTHER" id="PTHR11618:SF13">
    <property type="entry name" value="TRANSCRIPTION INITIATION FACTOR IIB"/>
    <property type="match status" value="1"/>
</dbReference>
<feature type="domain" description="Cyclin-like" evidence="3">
    <location>
        <begin position="25"/>
        <end position="106"/>
    </location>
</feature>
<sequence>MYRLKKLHEKSNHLTLRGNLSWAMRELDKLCYKLNLPKAIQEETAILYRKAIKKGLAHGRKISCLTAASLYTICRMNQIPRTLDEVSRYSLSDKWKIAKYYRMILREMDLRVPNPKAKYGVSKIASEVGLSEKTQRKAIEILGE</sequence>
<organism evidence="4">
    <name type="scientific">marine sediment metagenome</name>
    <dbReference type="NCBI Taxonomy" id="412755"/>
    <lineage>
        <taxon>unclassified sequences</taxon>
        <taxon>metagenomes</taxon>
        <taxon>ecological metagenomes</taxon>
    </lineage>
</organism>
<comment type="caution">
    <text evidence="4">The sequence shown here is derived from an EMBL/GenBank/DDBJ whole genome shotgun (WGS) entry which is preliminary data.</text>
</comment>
<feature type="non-terminal residue" evidence="4">
    <location>
        <position position="144"/>
    </location>
</feature>
<keyword evidence="2" id="KW-0804">Transcription</keyword>
<evidence type="ECO:0000313" key="4">
    <source>
        <dbReference type="EMBL" id="GAH73873.1"/>
    </source>
</evidence>
<accession>X1JVQ6</accession>
<dbReference type="Gene3D" id="1.10.472.10">
    <property type="entry name" value="Cyclin-like"/>
    <property type="match status" value="1"/>
</dbReference>
<dbReference type="GO" id="GO:0070897">
    <property type="term" value="P:transcription preinitiation complex assembly"/>
    <property type="evidence" value="ECO:0007669"/>
    <property type="project" value="InterPro"/>
</dbReference>
<dbReference type="EMBL" id="BARU01031369">
    <property type="protein sequence ID" value="GAH73873.1"/>
    <property type="molecule type" value="Genomic_DNA"/>
</dbReference>
<dbReference type="InterPro" id="IPR000812">
    <property type="entry name" value="TFIIB"/>
</dbReference>
<gene>
    <name evidence="4" type="ORF">S03H2_49629</name>
</gene>
<dbReference type="InterPro" id="IPR013763">
    <property type="entry name" value="Cyclin-like_dom"/>
</dbReference>
<keyword evidence="1" id="KW-0805">Transcription regulation</keyword>
<dbReference type="InterPro" id="IPR013150">
    <property type="entry name" value="TFIIB_cyclin"/>
</dbReference>
<dbReference type="PANTHER" id="PTHR11618">
    <property type="entry name" value="TRANSCRIPTION INITIATION FACTOR IIB-RELATED"/>
    <property type="match status" value="1"/>
</dbReference>
<reference evidence="4" key="1">
    <citation type="journal article" date="2014" name="Front. Microbiol.">
        <title>High frequency of phylogenetically diverse reductive dehalogenase-homologous genes in deep subseafloor sedimentary metagenomes.</title>
        <authorList>
            <person name="Kawai M."/>
            <person name="Futagami T."/>
            <person name="Toyoda A."/>
            <person name="Takaki Y."/>
            <person name="Nishi S."/>
            <person name="Hori S."/>
            <person name="Arai W."/>
            <person name="Tsubouchi T."/>
            <person name="Morono Y."/>
            <person name="Uchiyama I."/>
            <person name="Ito T."/>
            <person name="Fujiyama A."/>
            <person name="Inagaki F."/>
            <person name="Takami H."/>
        </authorList>
    </citation>
    <scope>NUCLEOTIDE SEQUENCE</scope>
    <source>
        <strain evidence="4">Expedition CK06-06</strain>
    </source>
</reference>
<dbReference type="PRINTS" id="PR00685">
    <property type="entry name" value="TIFACTORIIB"/>
</dbReference>
<dbReference type="GO" id="GO:0097550">
    <property type="term" value="C:transcription preinitiation complex"/>
    <property type="evidence" value="ECO:0007669"/>
    <property type="project" value="TreeGrafter"/>
</dbReference>
<evidence type="ECO:0000256" key="2">
    <source>
        <dbReference type="ARBA" id="ARBA00023163"/>
    </source>
</evidence>
<dbReference type="GO" id="GO:0017025">
    <property type="term" value="F:TBP-class protein binding"/>
    <property type="evidence" value="ECO:0007669"/>
    <property type="project" value="InterPro"/>
</dbReference>
<dbReference type="Pfam" id="PF00382">
    <property type="entry name" value="TFIIB"/>
    <property type="match status" value="1"/>
</dbReference>
<evidence type="ECO:0000259" key="3">
    <source>
        <dbReference type="SMART" id="SM00385"/>
    </source>
</evidence>
<proteinExistence type="predicted"/>
<evidence type="ECO:0000256" key="1">
    <source>
        <dbReference type="ARBA" id="ARBA00023015"/>
    </source>
</evidence>
<dbReference type="InterPro" id="IPR036915">
    <property type="entry name" value="Cyclin-like_sf"/>
</dbReference>
<dbReference type="AlphaFoldDB" id="X1JVQ6"/>
<dbReference type="SUPFAM" id="SSF47954">
    <property type="entry name" value="Cyclin-like"/>
    <property type="match status" value="1"/>
</dbReference>
<name>X1JVQ6_9ZZZZ</name>